<evidence type="ECO:0000256" key="8">
    <source>
        <dbReference type="ARBA" id="ARBA00023055"/>
    </source>
</evidence>
<feature type="transmembrane region" description="Helical" evidence="10">
    <location>
        <begin position="80"/>
        <end position="105"/>
    </location>
</feature>
<dbReference type="GO" id="GO:0000422">
    <property type="term" value="P:autophagy of mitochondrion"/>
    <property type="evidence" value="ECO:0007669"/>
    <property type="project" value="TreeGrafter"/>
</dbReference>
<dbReference type="PANTHER" id="PTHR13038:SF10">
    <property type="entry name" value="AUTOPHAGY-RELATED PROTEIN 9"/>
    <property type="match status" value="1"/>
</dbReference>
<evidence type="ECO:0000256" key="7">
    <source>
        <dbReference type="ARBA" id="ARBA00023006"/>
    </source>
</evidence>
<name>A0A2T7PAA4_POMCA</name>
<sequence>MADYQTAYQALGTEEEEDDADDNDIPVSEEYMIQVCPESSKSRWNHIEDLDDFFTRVYHYHQRSGFTCMAVEDLLQLVQFVFVVLFSAFLANCVSYDVLFGNVYYNTSHKVTIGEALIPPDQCVAHLTPVTVICLLLALVTWIIRLIKVVYNIFKYFEIRSFFIQALKINAENLPNMTWHEVQARLIEVQKEEQMCIHQKELTQLDIYHRILRFKNYIVAMANISLLPLKHNVPFLGEYAFLSTGLKYNLEFILFWGPWAPFENSWHLRNEYKSARNRERLAQSISTKILWIGVLNLIFCPVVFVWQIIYSFFRYAELIKRQPSFLGARRWSNYGRLNLRHFNELDHELNYRLNKGYQPMADYLNIFTTPLVVILAKNLLFIAGAFLAVLLGLTVRDEDVLKVENMFTTITMFGVFVTVCKSLIPPEHMIFSPELLLRNVAMAIHYMPDNWSGQAHTKRVRHACSLLFQFKIEYIVEELLSPLVTPFILIFCIRPRSLAIVDFFRRFTVEVVGVGDVCSFAQMDVRKHGNKEWQPNVQASAPKSHQAEGGKTEMSLMHFHHTNPEWKPPEDCSTFINTFKGQVQRDIAGHSMMPADVHHMPSLASLSLGVPSLLPLQPVGPFTSMLSSYVGPLMAPSTVQTPATAPSGGSGSGIHLRGAVSQFEGPIVRPASSGLMGSLYSSGDSGGTALDRLVQVSVSHQHVQRVDECTRELMMNEMSINALYLHELRWRRSHGDYLSLDEHARALWRPPPAAAASSPVEVSGSAATGSPTGMQPMPDIVEEGSAEERELDTSMIIPSIADRLGNSDL</sequence>
<keyword evidence="5 10" id="KW-0812">Transmembrane</keyword>
<proteinExistence type="inferred from homology"/>
<feature type="transmembrane region" description="Helical" evidence="10">
    <location>
        <begin position="125"/>
        <end position="147"/>
    </location>
</feature>
<comment type="function">
    <text evidence="10">Phospholipid scramblase involved in autophagy. Cycles between the preautophagosomal structure/phagophore assembly site (PAS) and the cytoplasmic vesicle pool and supplies membrane for the growing autophagosome. Lipid scramblase activity plays a key role in preautophagosomal structure/phagophore assembly by distributing the phospholipids that arrive through ATG2 from the cytoplasmic to the luminal leaflet of the bilayer, thereby driving autophagosomal membrane expansion.</text>
</comment>
<feature type="compositionally biased region" description="Low complexity" evidence="11">
    <location>
        <begin position="754"/>
        <end position="767"/>
    </location>
</feature>
<evidence type="ECO:0000256" key="5">
    <source>
        <dbReference type="ARBA" id="ARBA00022692"/>
    </source>
</evidence>
<protein>
    <recommendedName>
        <fullName evidence="3 10">Autophagy-related protein 9</fullName>
    </recommendedName>
</protein>
<dbReference type="GO" id="GO:0034727">
    <property type="term" value="P:piecemeal microautophagy of the nucleus"/>
    <property type="evidence" value="ECO:0007669"/>
    <property type="project" value="TreeGrafter"/>
</dbReference>
<evidence type="ECO:0000256" key="9">
    <source>
        <dbReference type="ARBA" id="ARBA00023136"/>
    </source>
</evidence>
<keyword evidence="6 10" id="KW-1133">Transmembrane helix</keyword>
<dbReference type="GO" id="GO:0061709">
    <property type="term" value="P:reticulophagy"/>
    <property type="evidence" value="ECO:0007669"/>
    <property type="project" value="TreeGrafter"/>
</dbReference>
<dbReference type="Proteomes" id="UP000245119">
    <property type="component" value="Linkage Group LG5"/>
</dbReference>
<feature type="region of interest" description="Disordered" evidence="11">
    <location>
        <begin position="753"/>
        <end position="777"/>
    </location>
</feature>
<evidence type="ECO:0000256" key="10">
    <source>
        <dbReference type="RuleBase" id="RU364027"/>
    </source>
</evidence>
<dbReference type="PANTHER" id="PTHR13038">
    <property type="entry name" value="APG9 AUTOPHAGY 9"/>
    <property type="match status" value="1"/>
</dbReference>
<evidence type="ECO:0000256" key="4">
    <source>
        <dbReference type="ARBA" id="ARBA00022448"/>
    </source>
</evidence>
<gene>
    <name evidence="12" type="ORF">C0Q70_09612</name>
</gene>
<dbReference type="STRING" id="400727.A0A2T7PAA4"/>
<dbReference type="GO" id="GO:0034045">
    <property type="term" value="C:phagophore assembly site membrane"/>
    <property type="evidence" value="ECO:0007669"/>
    <property type="project" value="UniProtKB-SubCell"/>
</dbReference>
<comment type="subcellular location">
    <subcellularLocation>
        <location evidence="1 10">Preautophagosomal structure membrane</location>
        <topology evidence="1 10">Multi-pass membrane protein</topology>
    </subcellularLocation>
</comment>
<keyword evidence="9 10" id="KW-0472">Membrane</keyword>
<dbReference type="GO" id="GO:0034497">
    <property type="term" value="P:protein localization to phagophore assembly site"/>
    <property type="evidence" value="ECO:0007669"/>
    <property type="project" value="TreeGrafter"/>
</dbReference>
<evidence type="ECO:0000256" key="1">
    <source>
        <dbReference type="ARBA" id="ARBA00004511"/>
    </source>
</evidence>
<keyword evidence="4 10" id="KW-0813">Transport</keyword>
<evidence type="ECO:0000256" key="2">
    <source>
        <dbReference type="ARBA" id="ARBA00006185"/>
    </source>
</evidence>
<reference evidence="12 13" key="1">
    <citation type="submission" date="2018-04" db="EMBL/GenBank/DDBJ databases">
        <title>The genome of golden apple snail Pomacea canaliculata provides insight into stress tolerance and invasive adaptation.</title>
        <authorList>
            <person name="Liu C."/>
            <person name="Liu B."/>
            <person name="Ren Y."/>
            <person name="Zhang Y."/>
            <person name="Wang H."/>
            <person name="Li S."/>
            <person name="Jiang F."/>
            <person name="Yin L."/>
            <person name="Zhang G."/>
            <person name="Qian W."/>
            <person name="Fan W."/>
        </authorList>
    </citation>
    <scope>NUCLEOTIDE SEQUENCE [LARGE SCALE GENOMIC DNA]</scope>
    <source>
        <strain evidence="12">SZHN2017</strain>
        <tissue evidence="12">Muscle</tissue>
    </source>
</reference>
<evidence type="ECO:0000256" key="6">
    <source>
        <dbReference type="ARBA" id="ARBA00022989"/>
    </source>
</evidence>
<evidence type="ECO:0000256" key="3">
    <source>
        <dbReference type="ARBA" id="ARBA00018074"/>
    </source>
</evidence>
<evidence type="ECO:0000313" key="12">
    <source>
        <dbReference type="EMBL" id="PVD30348.1"/>
    </source>
</evidence>
<dbReference type="GO" id="GO:0006869">
    <property type="term" value="P:lipid transport"/>
    <property type="evidence" value="ECO:0007669"/>
    <property type="project" value="UniProtKB-KW"/>
</dbReference>
<comment type="similarity">
    <text evidence="2 10">Belongs to the ATG9 family.</text>
</comment>
<accession>A0A2T7PAA4</accession>
<keyword evidence="7 10" id="KW-0072">Autophagy</keyword>
<dbReference type="OMA" id="IPTGECV"/>
<feature type="transmembrane region" description="Helical" evidence="10">
    <location>
        <begin position="289"/>
        <end position="313"/>
    </location>
</feature>
<dbReference type="InterPro" id="IPR007241">
    <property type="entry name" value="Autophagy-rel_prot_9"/>
</dbReference>
<organism evidence="12 13">
    <name type="scientific">Pomacea canaliculata</name>
    <name type="common">Golden apple snail</name>
    <dbReference type="NCBI Taxonomy" id="400727"/>
    <lineage>
        <taxon>Eukaryota</taxon>
        <taxon>Metazoa</taxon>
        <taxon>Spiralia</taxon>
        <taxon>Lophotrochozoa</taxon>
        <taxon>Mollusca</taxon>
        <taxon>Gastropoda</taxon>
        <taxon>Caenogastropoda</taxon>
        <taxon>Architaenioglossa</taxon>
        <taxon>Ampullarioidea</taxon>
        <taxon>Ampullariidae</taxon>
        <taxon>Pomacea</taxon>
    </lineage>
</organism>
<keyword evidence="8 10" id="KW-0445">Lipid transport</keyword>
<keyword evidence="13" id="KW-1185">Reference proteome</keyword>
<dbReference type="Pfam" id="PF04109">
    <property type="entry name" value="ATG9"/>
    <property type="match status" value="1"/>
</dbReference>
<dbReference type="AlphaFoldDB" id="A0A2T7PAA4"/>
<dbReference type="EMBL" id="PZQS01000005">
    <property type="protein sequence ID" value="PVD30348.1"/>
    <property type="molecule type" value="Genomic_DNA"/>
</dbReference>
<dbReference type="OrthoDB" id="2020634at2759"/>
<dbReference type="GO" id="GO:0005776">
    <property type="term" value="C:autophagosome"/>
    <property type="evidence" value="ECO:0007669"/>
    <property type="project" value="TreeGrafter"/>
</dbReference>
<comment type="caution">
    <text evidence="12">The sequence shown here is derived from an EMBL/GenBank/DDBJ whole genome shotgun (WGS) entry which is preliminary data.</text>
</comment>
<feature type="transmembrane region" description="Helical" evidence="10">
    <location>
        <begin position="371"/>
        <end position="393"/>
    </location>
</feature>
<evidence type="ECO:0000313" key="13">
    <source>
        <dbReference type="Proteomes" id="UP000245119"/>
    </source>
</evidence>
<feature type="transmembrane region" description="Helical" evidence="10">
    <location>
        <begin position="405"/>
        <end position="424"/>
    </location>
</feature>
<evidence type="ECO:0000256" key="11">
    <source>
        <dbReference type="SAM" id="MobiDB-lite"/>
    </source>
</evidence>